<protein>
    <recommendedName>
        <fullName evidence="6">IF rod domain-containing protein</fullName>
    </recommendedName>
</protein>
<feature type="coiled-coil region" evidence="4">
    <location>
        <begin position="234"/>
        <end position="347"/>
    </location>
</feature>
<dbReference type="AlphaFoldDB" id="A0AAV2LIM6"/>
<dbReference type="FunFam" id="1.20.5.170:FF:000002">
    <property type="entry name" value="Type I keratin KA11"/>
    <property type="match status" value="1"/>
</dbReference>
<dbReference type="GO" id="GO:0005882">
    <property type="term" value="C:intermediate filament"/>
    <property type="evidence" value="ECO:0007669"/>
    <property type="project" value="UniProtKB-KW"/>
</dbReference>
<keyword evidence="8" id="KW-1185">Reference proteome</keyword>
<dbReference type="SMART" id="SM01391">
    <property type="entry name" value="Filament"/>
    <property type="match status" value="1"/>
</dbReference>
<dbReference type="Proteomes" id="UP001497482">
    <property type="component" value="Chromosome 3"/>
</dbReference>
<dbReference type="SUPFAM" id="SSF64593">
    <property type="entry name" value="Intermediate filament protein, coiled coil region"/>
    <property type="match status" value="2"/>
</dbReference>
<dbReference type="Gene3D" id="1.20.5.1160">
    <property type="entry name" value="Vasodilator-stimulated phosphoprotein"/>
    <property type="match status" value="1"/>
</dbReference>
<feature type="coiled-coil region" evidence="4">
    <location>
        <begin position="69"/>
        <end position="138"/>
    </location>
</feature>
<evidence type="ECO:0000256" key="5">
    <source>
        <dbReference type="SAM" id="MobiDB-lite"/>
    </source>
</evidence>
<dbReference type="InterPro" id="IPR039008">
    <property type="entry name" value="IF_rod_dom"/>
</dbReference>
<dbReference type="EMBL" id="OZ035825">
    <property type="protein sequence ID" value="CAL1602248.1"/>
    <property type="molecule type" value="Genomic_DNA"/>
</dbReference>
<dbReference type="Gene3D" id="1.20.5.170">
    <property type="match status" value="1"/>
</dbReference>
<keyword evidence="3 4" id="KW-0175">Coiled coil</keyword>
<evidence type="ECO:0000259" key="6">
    <source>
        <dbReference type="PROSITE" id="PS51842"/>
    </source>
</evidence>
<dbReference type="PRINTS" id="PR01248">
    <property type="entry name" value="TYPE1KERATIN"/>
</dbReference>
<reference evidence="7 8" key="1">
    <citation type="submission" date="2024-04" db="EMBL/GenBank/DDBJ databases">
        <authorList>
            <person name="Waldvogel A.-M."/>
            <person name="Schoenle A."/>
        </authorList>
    </citation>
    <scope>NUCLEOTIDE SEQUENCE [LARGE SCALE GENOMIC DNA]</scope>
</reference>
<dbReference type="FunFam" id="1.20.5.1160:FF:000002">
    <property type="entry name" value="Type I keratin 10"/>
    <property type="match status" value="1"/>
</dbReference>
<dbReference type="PANTHER" id="PTHR23239:SF180">
    <property type="entry name" value="KERATIN, TYPE I CYTOSKELETAL 17"/>
    <property type="match status" value="1"/>
</dbReference>
<dbReference type="Pfam" id="PF00038">
    <property type="entry name" value="Filament"/>
    <property type="match status" value="1"/>
</dbReference>
<evidence type="ECO:0000313" key="8">
    <source>
        <dbReference type="Proteomes" id="UP001497482"/>
    </source>
</evidence>
<evidence type="ECO:0000256" key="1">
    <source>
        <dbReference type="ARBA" id="ARBA00022744"/>
    </source>
</evidence>
<dbReference type="PROSITE" id="PS51842">
    <property type="entry name" value="IF_ROD_2"/>
    <property type="match status" value="1"/>
</dbReference>
<evidence type="ECO:0000256" key="3">
    <source>
        <dbReference type="ARBA" id="ARBA00023054"/>
    </source>
</evidence>
<gene>
    <name evidence="7" type="ORF">KC01_LOCUS30048</name>
</gene>
<evidence type="ECO:0000313" key="7">
    <source>
        <dbReference type="EMBL" id="CAL1602248.1"/>
    </source>
</evidence>
<dbReference type="FunFam" id="1.20.5.500:FF:000001">
    <property type="entry name" value="Type II keratin 23"/>
    <property type="match status" value="1"/>
</dbReference>
<evidence type="ECO:0000256" key="2">
    <source>
        <dbReference type="ARBA" id="ARBA00022754"/>
    </source>
</evidence>
<feature type="coiled-coil region" evidence="4">
    <location>
        <begin position="174"/>
        <end position="201"/>
    </location>
</feature>
<dbReference type="SUPFAM" id="SSF90257">
    <property type="entry name" value="Myosin rod fragments"/>
    <property type="match status" value="1"/>
</dbReference>
<keyword evidence="2" id="KW-0403">Intermediate filament</keyword>
<name>A0AAV2LIM6_KNICA</name>
<feature type="compositionally biased region" description="Basic and acidic residues" evidence="5">
    <location>
        <begin position="479"/>
        <end position="497"/>
    </location>
</feature>
<accession>A0AAV2LIM6</accession>
<feature type="region of interest" description="Disordered" evidence="5">
    <location>
        <begin position="442"/>
        <end position="517"/>
    </location>
</feature>
<evidence type="ECO:0000256" key="4">
    <source>
        <dbReference type="SAM" id="Coils"/>
    </source>
</evidence>
<feature type="domain" description="IF rod" evidence="6">
    <location>
        <begin position="65"/>
        <end position="376"/>
    </location>
</feature>
<sequence>MSLSSMPSLTTNRRATSVYGGSGGSNVRISYATRGLGSGFDLSSALQAGGGRGSAGTDDHVMGSEKHTMQNLNDRLATYLEKVRSLEAANAKLEKQILEWYQEKTPAVRDYSKFEPIIEDLRRKILMATQDNARLMLQLDNARLAAEDFRVKFENEMALRQSVEGDISGLRKVLDEITMARSDLEMQVEGLKEELVYLKKNHEEEMAAMRGQVTGSSVNVEVDAQPQVDLSRIMDEIRAQYEGIAEKNRREMEEWYKVKFDNLNKQVASSSESLQTSRSEINDLKRTLQSLQIELQSQLSLKSALEEQLAETESRYSLQLSQLQAMVDSLENELGRVRADIERQRMEYQMLLDIKTRLEMEIAEYRRLLDGEDVTIVKTEPVKTQRTRIVIEEIIDGKVVSRSEDVKSSLEEPGGCQQLWVKPRSLELHVNELLKGEREEAEAAGSAYRFPPHIHPHSPNTTRREDRRLNTGPSPPIPKHGDPLIEPGRGGERRERGGWGGPQETQQAQPRVPLLHRDVVRCGCQRSRIS</sequence>
<keyword evidence="1" id="KW-0416">Keratin</keyword>
<proteinExistence type="predicted"/>
<organism evidence="7 8">
    <name type="scientific">Knipowitschia caucasica</name>
    <name type="common">Caucasian dwarf goby</name>
    <name type="synonym">Pomatoschistus caucasicus</name>
    <dbReference type="NCBI Taxonomy" id="637954"/>
    <lineage>
        <taxon>Eukaryota</taxon>
        <taxon>Metazoa</taxon>
        <taxon>Chordata</taxon>
        <taxon>Craniata</taxon>
        <taxon>Vertebrata</taxon>
        <taxon>Euteleostomi</taxon>
        <taxon>Actinopterygii</taxon>
        <taxon>Neopterygii</taxon>
        <taxon>Teleostei</taxon>
        <taxon>Neoteleostei</taxon>
        <taxon>Acanthomorphata</taxon>
        <taxon>Gobiaria</taxon>
        <taxon>Gobiiformes</taxon>
        <taxon>Gobioidei</taxon>
        <taxon>Gobiidae</taxon>
        <taxon>Gobiinae</taxon>
        <taxon>Knipowitschia</taxon>
    </lineage>
</organism>
<dbReference type="GO" id="GO:0005198">
    <property type="term" value="F:structural molecule activity"/>
    <property type="evidence" value="ECO:0007669"/>
    <property type="project" value="InterPro"/>
</dbReference>
<dbReference type="InterPro" id="IPR002957">
    <property type="entry name" value="Keratin_I"/>
</dbReference>
<dbReference type="Gene3D" id="1.20.5.500">
    <property type="entry name" value="Single helix bin"/>
    <property type="match status" value="1"/>
</dbReference>
<dbReference type="PANTHER" id="PTHR23239">
    <property type="entry name" value="INTERMEDIATE FILAMENT"/>
    <property type="match status" value="1"/>
</dbReference>